<organism evidence="1">
    <name type="scientific">Anguilla anguilla</name>
    <name type="common">European freshwater eel</name>
    <name type="synonym">Muraena anguilla</name>
    <dbReference type="NCBI Taxonomy" id="7936"/>
    <lineage>
        <taxon>Eukaryota</taxon>
        <taxon>Metazoa</taxon>
        <taxon>Chordata</taxon>
        <taxon>Craniata</taxon>
        <taxon>Vertebrata</taxon>
        <taxon>Euteleostomi</taxon>
        <taxon>Actinopterygii</taxon>
        <taxon>Neopterygii</taxon>
        <taxon>Teleostei</taxon>
        <taxon>Anguilliformes</taxon>
        <taxon>Anguillidae</taxon>
        <taxon>Anguilla</taxon>
    </lineage>
</organism>
<name>A0A0E9U8T4_ANGAN</name>
<dbReference type="AlphaFoldDB" id="A0A0E9U8T4"/>
<reference evidence="1" key="2">
    <citation type="journal article" date="2015" name="Fish Shellfish Immunol.">
        <title>Early steps in the European eel (Anguilla anguilla)-Vibrio vulnificus interaction in the gills: Role of the RtxA13 toxin.</title>
        <authorList>
            <person name="Callol A."/>
            <person name="Pajuelo D."/>
            <person name="Ebbesson L."/>
            <person name="Teles M."/>
            <person name="MacKenzie S."/>
            <person name="Amaro C."/>
        </authorList>
    </citation>
    <scope>NUCLEOTIDE SEQUENCE</scope>
</reference>
<accession>A0A0E9U8T4</accession>
<dbReference type="EMBL" id="GBXM01046278">
    <property type="protein sequence ID" value="JAH62299.1"/>
    <property type="molecule type" value="Transcribed_RNA"/>
</dbReference>
<evidence type="ECO:0000313" key="1">
    <source>
        <dbReference type="EMBL" id="JAH62299.1"/>
    </source>
</evidence>
<proteinExistence type="predicted"/>
<sequence length="21" mass="2180">MCTALALLKTQLCTPVAALAF</sequence>
<reference evidence="1" key="1">
    <citation type="submission" date="2014-11" db="EMBL/GenBank/DDBJ databases">
        <authorList>
            <person name="Amaro Gonzalez C."/>
        </authorList>
    </citation>
    <scope>NUCLEOTIDE SEQUENCE</scope>
</reference>
<protein>
    <submittedName>
        <fullName evidence="1">Uncharacterized protein</fullName>
    </submittedName>
</protein>